<feature type="region of interest" description="Disordered" evidence="1">
    <location>
        <begin position="29"/>
        <end position="51"/>
    </location>
</feature>
<feature type="signal peptide" evidence="2">
    <location>
        <begin position="1"/>
        <end position="25"/>
    </location>
</feature>
<feature type="compositionally biased region" description="Polar residues" evidence="1">
    <location>
        <begin position="29"/>
        <end position="43"/>
    </location>
</feature>
<dbReference type="EMBL" id="CP040396">
    <property type="protein sequence ID" value="QCT00906.1"/>
    <property type="molecule type" value="Genomic_DNA"/>
</dbReference>
<dbReference type="Pfam" id="PF13416">
    <property type="entry name" value="SBP_bac_8"/>
    <property type="match status" value="1"/>
</dbReference>
<dbReference type="PROSITE" id="PS51257">
    <property type="entry name" value="PROKAR_LIPOPROTEIN"/>
    <property type="match status" value="1"/>
</dbReference>
<dbReference type="Proteomes" id="UP000300879">
    <property type="component" value="Chromosome"/>
</dbReference>
<dbReference type="Gene3D" id="3.40.190.10">
    <property type="entry name" value="Periplasmic binding protein-like II"/>
    <property type="match status" value="2"/>
</dbReference>
<accession>A0A4P8XEZ4</accession>
<protein>
    <submittedName>
        <fullName evidence="3">Extracellular solute-binding protein</fullName>
    </submittedName>
</protein>
<name>A0A4P8XEZ4_9BACL</name>
<proteinExistence type="predicted"/>
<feature type="chain" id="PRO_5039267313" evidence="2">
    <location>
        <begin position="26"/>
        <end position="546"/>
    </location>
</feature>
<dbReference type="RefSeq" id="WP_138224041.1">
    <property type="nucleotide sequence ID" value="NZ_CP040396.1"/>
</dbReference>
<dbReference type="PANTHER" id="PTHR43649">
    <property type="entry name" value="ARABINOSE-BINDING PROTEIN-RELATED"/>
    <property type="match status" value="1"/>
</dbReference>
<dbReference type="InterPro" id="IPR050490">
    <property type="entry name" value="Bact_solute-bd_prot1"/>
</dbReference>
<keyword evidence="4" id="KW-1185">Reference proteome</keyword>
<keyword evidence="2" id="KW-0732">Signal</keyword>
<evidence type="ECO:0000256" key="1">
    <source>
        <dbReference type="SAM" id="MobiDB-lite"/>
    </source>
</evidence>
<organism evidence="3 4">
    <name type="scientific">Paenibacillus algicola</name>
    <dbReference type="NCBI Taxonomy" id="2565926"/>
    <lineage>
        <taxon>Bacteria</taxon>
        <taxon>Bacillati</taxon>
        <taxon>Bacillota</taxon>
        <taxon>Bacilli</taxon>
        <taxon>Bacillales</taxon>
        <taxon>Paenibacillaceae</taxon>
        <taxon>Paenibacillus</taxon>
    </lineage>
</organism>
<dbReference type="OrthoDB" id="2649544at2"/>
<dbReference type="InterPro" id="IPR006059">
    <property type="entry name" value="SBP"/>
</dbReference>
<reference evidence="3 4" key="1">
    <citation type="submission" date="2019-05" db="EMBL/GenBank/DDBJ databases">
        <authorList>
            <person name="Chen C."/>
        </authorList>
    </citation>
    <scope>NUCLEOTIDE SEQUENCE [LARGE SCALE GENOMIC DNA]</scope>
    <source>
        <strain evidence="3 4">HB172198</strain>
    </source>
</reference>
<gene>
    <name evidence="3" type="ORF">E6C60_0180</name>
</gene>
<evidence type="ECO:0000256" key="2">
    <source>
        <dbReference type="SAM" id="SignalP"/>
    </source>
</evidence>
<dbReference type="AlphaFoldDB" id="A0A4P8XEZ4"/>
<dbReference type="PANTHER" id="PTHR43649:SF32">
    <property type="entry name" value="SUGAR BINDING SECRETED PROTEIN"/>
    <property type="match status" value="1"/>
</dbReference>
<sequence>MKNKASVWLRGSAALLLSSALIVSGCSKESTSAGQGGTSSPSTPAVEEEKDKKHTLSIASYHIGPTDKDGELVKYANEKYNVELDILNIENNKYEELLNLKFASGEIPDRMQVRSFGSLQKYIKSDVLAEIPEDLLKQHAPTLYASLEKSFPGIFEYSKIDGKLYGIPYVVPQGQHRAPLVYRGDWMKNVGVEEAPKTLEQFEELMYKFATEDPDGNGKKDTYGLSYSAMAAVFGAFGYMPDIFNGDKGNDKMIWQVRDDKLVYSAIQPEMKEALTMLNQWFKDGIIDPEFITGENQGGNWALTHAFINGRIGTSGQGYFYHWIPQLGSRNAGPNNTELGKLNSAAAEALVQGEPPVGEDGKRGMWQQNMMSGSFVSFGKQVEKDPDKMIRMLEMLETMNATYQERSIMWYGMENKHWHYQDEDGVKVATPIDPEHNAAAMAKLGGHLVINPFQMLEHQDVDNKMRNEFGAEHKLDEGGIQNELFTALESEGKYRAELDKLQDEAYISIITGDKPISYFDEFVEKWRKAGGEQLEKEANEWYSSMK</sequence>
<dbReference type="KEGG" id="palo:E6C60_0180"/>
<evidence type="ECO:0000313" key="3">
    <source>
        <dbReference type="EMBL" id="QCT00906.1"/>
    </source>
</evidence>
<evidence type="ECO:0000313" key="4">
    <source>
        <dbReference type="Proteomes" id="UP000300879"/>
    </source>
</evidence>
<dbReference type="SUPFAM" id="SSF53850">
    <property type="entry name" value="Periplasmic binding protein-like II"/>
    <property type="match status" value="1"/>
</dbReference>